<evidence type="ECO:0000313" key="1">
    <source>
        <dbReference type="EMBL" id="GGP22682.1"/>
    </source>
</evidence>
<dbReference type="EMBL" id="BMLX01000003">
    <property type="protein sequence ID" value="GGP22682.1"/>
    <property type="molecule type" value="Genomic_DNA"/>
</dbReference>
<gene>
    <name evidence="1" type="ORF">GCM10010970_26820</name>
</gene>
<proteinExistence type="predicted"/>
<sequence>MVLPGKNTHIFYVHSPVTWSLAQAVIARLDRADVRVIGARGMIGPGVDLAVTDDGGVSIDETCSYLQQLLGVCQPGRGLVLYLPHSVFLAGQLLRFSARVQQIFYLEEGQTSTCPARLAHIPPLLADAVPLLHALHQHGLLDALQLDPADVLRLPVTPGVGFDWQHPGYGGCFACSADAFAGLPSVTLLDLPRHPQLQAAQLVSFASILNGLVPAGAAWQDQVSARCARLLSMAEALDRQRDMAHALLFRLHPRDAHGLPRWFYDAWQRYARTYPCWCELHGLDVLAEPALHNFAHYHVIGPSAQSKYVSAWWGAARLTQAPAVL</sequence>
<dbReference type="Proteomes" id="UP000637267">
    <property type="component" value="Unassembled WGS sequence"/>
</dbReference>
<name>A0ABQ2PB45_9NEIS</name>
<comment type="caution">
    <text evidence="1">The sequence shown here is derived from an EMBL/GenBank/DDBJ whole genome shotgun (WGS) entry which is preliminary data.</text>
</comment>
<organism evidence="1 2">
    <name type="scientific">Silvimonas iriomotensis</name>
    <dbReference type="NCBI Taxonomy" id="449662"/>
    <lineage>
        <taxon>Bacteria</taxon>
        <taxon>Pseudomonadati</taxon>
        <taxon>Pseudomonadota</taxon>
        <taxon>Betaproteobacteria</taxon>
        <taxon>Neisseriales</taxon>
        <taxon>Chitinibacteraceae</taxon>
        <taxon>Silvimonas</taxon>
    </lineage>
</organism>
<accession>A0ABQ2PB45</accession>
<reference evidence="2" key="1">
    <citation type="journal article" date="2019" name="Int. J. Syst. Evol. Microbiol.">
        <title>The Global Catalogue of Microorganisms (GCM) 10K type strain sequencing project: providing services to taxonomists for standard genome sequencing and annotation.</title>
        <authorList>
            <consortium name="The Broad Institute Genomics Platform"/>
            <consortium name="The Broad Institute Genome Sequencing Center for Infectious Disease"/>
            <person name="Wu L."/>
            <person name="Ma J."/>
        </authorList>
    </citation>
    <scope>NUCLEOTIDE SEQUENCE [LARGE SCALE GENOMIC DNA]</scope>
    <source>
        <strain evidence="2">CGMCC 1.8859</strain>
    </source>
</reference>
<protein>
    <submittedName>
        <fullName evidence="1">Uncharacterized protein</fullName>
    </submittedName>
</protein>
<evidence type="ECO:0000313" key="2">
    <source>
        <dbReference type="Proteomes" id="UP000637267"/>
    </source>
</evidence>
<keyword evidence="2" id="KW-1185">Reference proteome</keyword>